<evidence type="ECO:0000313" key="4">
    <source>
        <dbReference type="EMBL" id="PSR76797.1"/>
    </source>
</evidence>
<feature type="coiled-coil region" evidence="1">
    <location>
        <begin position="283"/>
        <end position="355"/>
    </location>
</feature>
<comment type="caution">
    <text evidence="4">The sequence shown here is derived from an EMBL/GenBank/DDBJ whole genome shotgun (WGS) entry which is preliminary data.</text>
</comment>
<feature type="compositionally biased region" description="Polar residues" evidence="2">
    <location>
        <begin position="155"/>
        <end position="171"/>
    </location>
</feature>
<dbReference type="EMBL" id="MLYV02000834">
    <property type="protein sequence ID" value="PSR76797.1"/>
    <property type="molecule type" value="Genomic_DNA"/>
</dbReference>
<dbReference type="Pfam" id="PF03114">
    <property type="entry name" value="BAR"/>
    <property type="match status" value="1"/>
</dbReference>
<proteinExistence type="predicted"/>
<dbReference type="PROSITE" id="PS51021">
    <property type="entry name" value="BAR"/>
    <property type="match status" value="1"/>
</dbReference>
<dbReference type="InterPro" id="IPR004148">
    <property type="entry name" value="BAR_dom"/>
</dbReference>
<evidence type="ECO:0000256" key="2">
    <source>
        <dbReference type="SAM" id="MobiDB-lite"/>
    </source>
</evidence>
<feature type="domain" description="BAR" evidence="3">
    <location>
        <begin position="191"/>
        <end position="402"/>
    </location>
</feature>
<feature type="region of interest" description="Disordered" evidence="2">
    <location>
        <begin position="123"/>
        <end position="201"/>
    </location>
</feature>
<dbReference type="InterPro" id="IPR027267">
    <property type="entry name" value="AH/BAR_dom_sf"/>
</dbReference>
<accession>A0A2R6NUC6</accession>
<feature type="compositionally biased region" description="Polar residues" evidence="2">
    <location>
        <begin position="184"/>
        <end position="197"/>
    </location>
</feature>
<reference evidence="4 5" key="1">
    <citation type="submission" date="2018-02" db="EMBL/GenBank/DDBJ databases">
        <title>Genome sequence of the basidiomycete white-rot fungus Phlebia centrifuga.</title>
        <authorList>
            <person name="Granchi Z."/>
            <person name="Peng M."/>
            <person name="de Vries R.P."/>
            <person name="Hilden K."/>
            <person name="Makela M.R."/>
            <person name="Grigoriev I."/>
            <person name="Riley R."/>
        </authorList>
    </citation>
    <scope>NUCLEOTIDE SEQUENCE [LARGE SCALE GENOMIC DNA]</scope>
    <source>
        <strain evidence="4 5">FBCC195</strain>
    </source>
</reference>
<protein>
    <recommendedName>
        <fullName evidence="3">BAR domain-containing protein</fullName>
    </recommendedName>
</protein>
<name>A0A2R6NUC6_9APHY</name>
<dbReference type="AlphaFoldDB" id="A0A2R6NUC6"/>
<dbReference type="OrthoDB" id="10263741at2759"/>
<gene>
    <name evidence="4" type="ORF">PHLCEN_2v8178</name>
</gene>
<feature type="compositionally biased region" description="Low complexity" evidence="2">
    <location>
        <begin position="132"/>
        <end position="143"/>
    </location>
</feature>
<evidence type="ECO:0000313" key="5">
    <source>
        <dbReference type="Proteomes" id="UP000186601"/>
    </source>
</evidence>
<dbReference type="SMART" id="SM00721">
    <property type="entry name" value="BAR"/>
    <property type="match status" value="1"/>
</dbReference>
<dbReference type="SUPFAM" id="SSF103657">
    <property type="entry name" value="BAR/IMD domain-like"/>
    <property type="match status" value="1"/>
</dbReference>
<dbReference type="STRING" id="98765.A0A2R6NUC6"/>
<keyword evidence="5" id="KW-1185">Reference proteome</keyword>
<dbReference type="Proteomes" id="UP000186601">
    <property type="component" value="Unassembled WGS sequence"/>
</dbReference>
<evidence type="ECO:0000259" key="3">
    <source>
        <dbReference type="PROSITE" id="PS51021"/>
    </source>
</evidence>
<dbReference type="Gene3D" id="1.20.1270.60">
    <property type="entry name" value="Arfaptin homology (AH) domain/BAR domain"/>
    <property type="match status" value="1"/>
</dbReference>
<organism evidence="4 5">
    <name type="scientific">Hermanssonia centrifuga</name>
    <dbReference type="NCBI Taxonomy" id="98765"/>
    <lineage>
        <taxon>Eukaryota</taxon>
        <taxon>Fungi</taxon>
        <taxon>Dikarya</taxon>
        <taxon>Basidiomycota</taxon>
        <taxon>Agaricomycotina</taxon>
        <taxon>Agaricomycetes</taxon>
        <taxon>Polyporales</taxon>
        <taxon>Meruliaceae</taxon>
        <taxon>Hermanssonia</taxon>
    </lineage>
</organism>
<evidence type="ECO:0000256" key="1">
    <source>
        <dbReference type="SAM" id="Coils"/>
    </source>
</evidence>
<sequence>MSFFSSKPFDLQLVYDKWTDAPMFNGKAKQLDAWLTAMEKGCTNHRVPRHLWCEVAQHYMGSRATRRFSEVKKVFCHSYGGEYKWKWNNFRLAMEGITWNTPASQLVDPKWFSMLSKGTEWVRNAGTPGATKAQSSQKQQNKPQSDKALQKMQGGRSNSIFSSFSQPATSSVKKDPGVKKQASLRPQVTATPSSSSKGKIRLPMVTPKHTDKQDYYRTLAKKKESEVIEAEDKLLPIDALGVVMIQHGEEFGDDSAFGTSLVSLGRAHCQVATLQEAFALNYNETYIASLQRAEDEIKEYQVQRKKLESRRLAYDAAASKVEKMRSNKKEKEKDREDAEDEYLKAKSRYEETTEDVRARMYAIQEDELEQLRELTGFLDMQIHFVEQYLDVLKEAKSSWIDE</sequence>
<dbReference type="GO" id="GO:0005737">
    <property type="term" value="C:cytoplasm"/>
    <property type="evidence" value="ECO:0007669"/>
    <property type="project" value="InterPro"/>
</dbReference>
<keyword evidence="1" id="KW-0175">Coiled coil</keyword>